<dbReference type="PROSITE" id="PS52016">
    <property type="entry name" value="TONB_DEPENDENT_REC_3"/>
    <property type="match status" value="1"/>
</dbReference>
<dbReference type="InterPro" id="IPR023997">
    <property type="entry name" value="TonB-dep_OMP_SusC/RagA_CS"/>
</dbReference>
<proteinExistence type="inferred from homology"/>
<evidence type="ECO:0000256" key="1">
    <source>
        <dbReference type="ARBA" id="ARBA00004571"/>
    </source>
</evidence>
<dbReference type="Proteomes" id="UP000094313">
    <property type="component" value="Chromosome"/>
</dbReference>
<dbReference type="NCBIfam" id="TIGR04056">
    <property type="entry name" value="OMP_RagA_SusC"/>
    <property type="match status" value="1"/>
</dbReference>
<dbReference type="OrthoDB" id="1094723at2"/>
<dbReference type="SUPFAM" id="SSF56935">
    <property type="entry name" value="Porins"/>
    <property type="match status" value="1"/>
</dbReference>
<evidence type="ECO:0000256" key="7">
    <source>
        <dbReference type="PROSITE-ProRule" id="PRU01360"/>
    </source>
</evidence>
<evidence type="ECO:0000256" key="6">
    <source>
        <dbReference type="ARBA" id="ARBA00023237"/>
    </source>
</evidence>
<organism evidence="10 11">
    <name type="scientific">Pedobacter steynii</name>
    <dbReference type="NCBI Taxonomy" id="430522"/>
    <lineage>
        <taxon>Bacteria</taxon>
        <taxon>Pseudomonadati</taxon>
        <taxon>Bacteroidota</taxon>
        <taxon>Sphingobacteriia</taxon>
        <taxon>Sphingobacteriales</taxon>
        <taxon>Sphingobacteriaceae</taxon>
        <taxon>Pedobacter</taxon>
    </lineage>
</organism>
<dbReference type="Gene3D" id="2.40.170.20">
    <property type="entry name" value="TonB-dependent receptor, beta-barrel domain"/>
    <property type="match status" value="1"/>
</dbReference>
<dbReference type="Gene3D" id="2.60.40.1120">
    <property type="entry name" value="Carboxypeptidase-like, regulatory domain"/>
    <property type="match status" value="1"/>
</dbReference>
<dbReference type="InterPro" id="IPR012910">
    <property type="entry name" value="Plug_dom"/>
</dbReference>
<evidence type="ECO:0000256" key="5">
    <source>
        <dbReference type="ARBA" id="ARBA00023136"/>
    </source>
</evidence>
<dbReference type="Pfam" id="PF07715">
    <property type="entry name" value="Plug"/>
    <property type="match status" value="1"/>
</dbReference>
<dbReference type="InterPro" id="IPR008969">
    <property type="entry name" value="CarboxyPept-like_regulatory"/>
</dbReference>
<evidence type="ECO:0000256" key="4">
    <source>
        <dbReference type="ARBA" id="ARBA00022692"/>
    </source>
</evidence>
<dbReference type="EMBL" id="CP017141">
    <property type="protein sequence ID" value="AOM77777.1"/>
    <property type="molecule type" value="Genomic_DNA"/>
</dbReference>
<reference evidence="10 11" key="1">
    <citation type="submission" date="2016-08" db="EMBL/GenBank/DDBJ databases">
        <authorList>
            <person name="Seilhamer J.J."/>
        </authorList>
    </citation>
    <scope>NUCLEOTIDE SEQUENCE [LARGE SCALE GENOMIC DNA]</scope>
    <source>
        <strain evidence="10 11">DX4</strain>
    </source>
</reference>
<feature type="domain" description="TonB-dependent receptor plug" evidence="9">
    <location>
        <begin position="227"/>
        <end position="347"/>
    </location>
</feature>
<dbReference type="NCBIfam" id="TIGR04057">
    <property type="entry name" value="SusC_RagA_signa"/>
    <property type="match status" value="1"/>
</dbReference>
<feature type="domain" description="Secretin/TonB short N-terminal" evidence="8">
    <location>
        <begin position="67"/>
        <end position="117"/>
    </location>
</feature>
<dbReference type="InterPro" id="IPR037066">
    <property type="entry name" value="Plug_dom_sf"/>
</dbReference>
<dbReference type="InterPro" id="IPR011662">
    <property type="entry name" value="Secretin/TonB_short_N"/>
</dbReference>
<keyword evidence="11" id="KW-1185">Reference proteome</keyword>
<dbReference type="GO" id="GO:0009279">
    <property type="term" value="C:cell outer membrane"/>
    <property type="evidence" value="ECO:0007669"/>
    <property type="project" value="UniProtKB-SubCell"/>
</dbReference>
<evidence type="ECO:0000313" key="11">
    <source>
        <dbReference type="Proteomes" id="UP000094313"/>
    </source>
</evidence>
<dbReference type="Gene3D" id="3.55.50.30">
    <property type="match status" value="1"/>
</dbReference>
<keyword evidence="3 7" id="KW-1134">Transmembrane beta strand</keyword>
<gene>
    <name evidence="10" type="ORF">BFS30_11690</name>
</gene>
<dbReference type="InterPro" id="IPR023996">
    <property type="entry name" value="TonB-dep_OMP_SusC/RagA"/>
</dbReference>
<evidence type="ECO:0000259" key="9">
    <source>
        <dbReference type="Pfam" id="PF07715"/>
    </source>
</evidence>
<dbReference type="SUPFAM" id="SSF49464">
    <property type="entry name" value="Carboxypeptidase regulatory domain-like"/>
    <property type="match status" value="1"/>
</dbReference>
<evidence type="ECO:0000259" key="8">
    <source>
        <dbReference type="Pfam" id="PF07660"/>
    </source>
</evidence>
<evidence type="ECO:0000256" key="3">
    <source>
        <dbReference type="ARBA" id="ARBA00022452"/>
    </source>
</evidence>
<evidence type="ECO:0000313" key="10">
    <source>
        <dbReference type="EMBL" id="AOM77777.1"/>
    </source>
</evidence>
<accession>A0A1D7QGK6</accession>
<protein>
    <submittedName>
        <fullName evidence="10">SusC/RagA family TonB-linked outer membrane protein</fullName>
    </submittedName>
</protein>
<dbReference type="Gene3D" id="2.170.130.10">
    <property type="entry name" value="TonB-dependent receptor, plug domain"/>
    <property type="match status" value="1"/>
</dbReference>
<keyword evidence="6 7" id="KW-0998">Cell outer membrane</keyword>
<sequence>MNFYRTFKYGRSGRIYARILLKLKLTFILLTTVILQVSATGYAQVTLKESATPLEKVIQKIRRQSGYDFFYNAGMLIKARPVTINIRNAEVEEVLELCFKDQPFTYKIEQKTIVIRYLDVVELQNRAIIVRGRIIDETGKPIPGASIRYAGTATERGQTVSSDENGQFRIVVPSEKTVLLISFVGYKTQEVKLRPGQPPLTIKMEQAENKMNEVVISTGIFRKTDKSFTGASTTVTAKELQQFGNRNLITSLRNIDPSFNLIESNMFGNNPNRMPEIQIRGNSSIPNVNQLEDQTKVGLNTPLIILDGFQSTVQKMLDINENEVESITILKDASATAIYGSRGSNGVVVITTKAPRPGKLRITYRGDVSVEAPDLSAYQLLNGRDKLELERRAGYFDHTTSGNGESDRAEDVIRLQRYYNYLLNEVNSGVNTDWLSMPTRTSVGQKHNLRLEGGDTKFRYAASAQYNDVEGVMKGSNRKTFNGAITLSYLLENVKFRNNLQIADGNSAESPYGKFSDFVKMNPYWRPYDSDGNVIKELGYPGSLDYTGYWRNLPVNPLYDATLNTFDKSSRSEITNNTSVEWTIMKDILFRAQLGLSKRVEQTDRFRPADHTAFTNYAIEDFFRRGDYKYGISNAFAYDGSLNLSYTKVFGEKHTVFAGADYNMRQDKGSAYNFLTEGYSNADLDFMSTGLQYEKNGKPSGYESLSRAIGLTGNLNYIYDNRYFADVSMRIDGSSQFGTSKRFAPFWSTGIGWNIHNEAFFKGSKVVNRLKLRGSAGITGSQNFSAYQSLSTYQYYTDDRYFNWNGAYLLGLGNKDLQWQQAMKYNIGVDAEFLNSRLRLTGDYYIENTNDLISSVNLPASNGFDSYIANIGRMRNKGFEIKATGYVMSRPQQGFFWSVSAALIQNRNKVLETSQAMKDAQRKLQNDTGAPQTLYVEGYSSNAIWVVPSLGIDPSTGKELYLGKDGLPTYVWRGKDVVAVGSTDPKYRGNFSTMVRYKSLSMNAVFGYRFGGQQYNQTLIDKVETTSYKYNVDQRVYDSRWQQPGDQAAFKGLLVNSPTFKTSRFVQDENTITCQNINLQYDLRSKYLLKNMGMEALSFSASMADAFYISTVRQERGTSYPFSRQFSLSINATF</sequence>
<dbReference type="RefSeq" id="WP_069379465.1">
    <property type="nucleotide sequence ID" value="NZ_CP017141.1"/>
</dbReference>
<comment type="similarity">
    <text evidence="7">Belongs to the TonB-dependent receptor family.</text>
</comment>
<name>A0A1D7QGK6_9SPHI</name>
<evidence type="ECO:0000256" key="2">
    <source>
        <dbReference type="ARBA" id="ARBA00022448"/>
    </source>
</evidence>
<dbReference type="AlphaFoldDB" id="A0A1D7QGK6"/>
<dbReference type="InterPro" id="IPR039426">
    <property type="entry name" value="TonB-dep_rcpt-like"/>
</dbReference>
<dbReference type="Pfam" id="PF07660">
    <property type="entry name" value="STN"/>
    <property type="match status" value="1"/>
</dbReference>
<comment type="subcellular location">
    <subcellularLocation>
        <location evidence="1 7">Cell outer membrane</location>
        <topology evidence="1 7">Multi-pass membrane protein</topology>
    </subcellularLocation>
</comment>
<keyword evidence="2 7" id="KW-0813">Transport</keyword>
<keyword evidence="4 7" id="KW-0812">Transmembrane</keyword>
<dbReference type="KEGG" id="psty:BFS30_11690"/>
<keyword evidence="5 7" id="KW-0472">Membrane</keyword>
<dbReference type="Pfam" id="PF13715">
    <property type="entry name" value="CarbopepD_reg_2"/>
    <property type="match status" value="1"/>
</dbReference>
<dbReference type="InterPro" id="IPR036942">
    <property type="entry name" value="Beta-barrel_TonB_sf"/>
</dbReference>